<evidence type="ECO:0000313" key="3">
    <source>
        <dbReference type="EMBL" id="KAK3762172.1"/>
    </source>
</evidence>
<dbReference type="Pfam" id="PF12695">
    <property type="entry name" value="Abhydrolase_5"/>
    <property type="match status" value="1"/>
</dbReference>
<feature type="domain" description="Alpha/beta hydrolase fold-5" evidence="2">
    <location>
        <begin position="40"/>
        <end position="203"/>
    </location>
</feature>
<evidence type="ECO:0000256" key="1">
    <source>
        <dbReference type="SAM" id="SignalP"/>
    </source>
</evidence>
<gene>
    <name evidence="3" type="ORF">RRG08_040540</name>
</gene>
<dbReference type="Gene3D" id="3.40.50.1820">
    <property type="entry name" value="alpha/beta hydrolase"/>
    <property type="match status" value="1"/>
</dbReference>
<proteinExistence type="predicted"/>
<dbReference type="InterPro" id="IPR029058">
    <property type="entry name" value="AB_hydrolase_fold"/>
</dbReference>
<feature type="chain" id="PRO_5042238639" description="Alpha/beta hydrolase fold-5 domain-containing protein" evidence="1">
    <location>
        <begin position="23"/>
        <end position="478"/>
    </location>
</feature>
<evidence type="ECO:0000313" key="4">
    <source>
        <dbReference type="Proteomes" id="UP001283361"/>
    </source>
</evidence>
<dbReference type="EMBL" id="JAWDGP010004754">
    <property type="protein sequence ID" value="KAK3762172.1"/>
    <property type="molecule type" value="Genomic_DNA"/>
</dbReference>
<organism evidence="3 4">
    <name type="scientific">Elysia crispata</name>
    <name type="common">lettuce slug</name>
    <dbReference type="NCBI Taxonomy" id="231223"/>
    <lineage>
        <taxon>Eukaryota</taxon>
        <taxon>Metazoa</taxon>
        <taxon>Spiralia</taxon>
        <taxon>Lophotrochozoa</taxon>
        <taxon>Mollusca</taxon>
        <taxon>Gastropoda</taxon>
        <taxon>Heterobranchia</taxon>
        <taxon>Euthyneura</taxon>
        <taxon>Panpulmonata</taxon>
        <taxon>Sacoglossa</taxon>
        <taxon>Placobranchoidea</taxon>
        <taxon>Plakobranchidae</taxon>
        <taxon>Elysia</taxon>
    </lineage>
</organism>
<evidence type="ECO:0000259" key="2">
    <source>
        <dbReference type="Pfam" id="PF12695"/>
    </source>
</evidence>
<comment type="caution">
    <text evidence="3">The sequence shown here is derived from an EMBL/GenBank/DDBJ whole genome shotgun (WGS) entry which is preliminary data.</text>
</comment>
<dbReference type="GO" id="GO:0016787">
    <property type="term" value="F:hydrolase activity"/>
    <property type="evidence" value="ECO:0007669"/>
    <property type="project" value="InterPro"/>
</dbReference>
<name>A0AAE0Z3N6_9GAST</name>
<keyword evidence="1" id="KW-0732">Signal</keyword>
<keyword evidence="4" id="KW-1185">Reference proteome</keyword>
<dbReference type="AlphaFoldDB" id="A0AAE0Z3N6"/>
<dbReference type="Proteomes" id="UP001283361">
    <property type="component" value="Unassembled WGS sequence"/>
</dbReference>
<dbReference type="SUPFAM" id="SSF53474">
    <property type="entry name" value="alpha/beta-Hydrolases"/>
    <property type="match status" value="1"/>
</dbReference>
<accession>A0AAE0Z3N6</accession>
<sequence length="478" mass="53565">MPGVTRYLVTFGLLCLQTGSGAVTVTILEPIRSFGDEVGLIFVPEAHLSGDQYNTTARAIQEASHLRVWVAFTDNYFFGLVTEPELHRGVQQAIEEFKKAGMTSKSYVGVGHGWGGIFLQDYAKQSDLKAIVLMGATVSRKTQLRDYPVAVLTLAAELDGVTRITRVVQEYEKLTKDMATFYRGLYRTPVIFIEGANHAQFGAGTMWSEIDKGKDLKPEITDEEAHGVIGKYINDFLTVKFSSLEDQVDEALNRLLEPFLESAKKFQPFLDIRNLDTDGEESMWTVLAQMVFAGEYRDRVAISNKIAENPWFFGKQPSISLNHGNVVVATTALVTAKIYSDSLQMRTDKESPLEVNMKLVAKEALWQALSGQNDTALRSEPNTCASLNKYALFLALTLSTEHARERYFSVGRPIIVEEDAMRGANFLWAPSPLQTWEDKDGLHVRSIAMATPKEHYCKVLSTYRAMEWVNIDSLRVYP</sequence>
<dbReference type="InterPro" id="IPR029059">
    <property type="entry name" value="AB_hydrolase_5"/>
</dbReference>
<reference evidence="3" key="1">
    <citation type="journal article" date="2023" name="G3 (Bethesda)">
        <title>A reference genome for the long-term kleptoplast-retaining sea slug Elysia crispata morphotype clarki.</title>
        <authorList>
            <person name="Eastman K.E."/>
            <person name="Pendleton A.L."/>
            <person name="Shaikh M.A."/>
            <person name="Suttiyut T."/>
            <person name="Ogas R."/>
            <person name="Tomko P."/>
            <person name="Gavelis G."/>
            <person name="Widhalm J.R."/>
            <person name="Wisecaver J.H."/>
        </authorList>
    </citation>
    <scope>NUCLEOTIDE SEQUENCE</scope>
    <source>
        <strain evidence="3">ECLA1</strain>
    </source>
</reference>
<protein>
    <recommendedName>
        <fullName evidence="2">Alpha/beta hydrolase fold-5 domain-containing protein</fullName>
    </recommendedName>
</protein>
<feature type="signal peptide" evidence="1">
    <location>
        <begin position="1"/>
        <end position="22"/>
    </location>
</feature>